<dbReference type="PANTHER" id="PTHR13140">
    <property type="entry name" value="MYOSIN"/>
    <property type="match status" value="1"/>
</dbReference>
<dbReference type="Gene3D" id="1.20.58.530">
    <property type="match status" value="1"/>
</dbReference>
<dbReference type="PRINTS" id="PR00193">
    <property type="entry name" value="MYOSINHEAVY"/>
</dbReference>
<dbReference type="GO" id="GO:0005886">
    <property type="term" value="C:plasma membrane"/>
    <property type="evidence" value="ECO:0007669"/>
    <property type="project" value="TreeGrafter"/>
</dbReference>
<evidence type="ECO:0000256" key="5">
    <source>
        <dbReference type="ARBA" id="ARBA00023203"/>
    </source>
</evidence>
<dbReference type="SUPFAM" id="SSF52540">
    <property type="entry name" value="P-loop containing nucleoside triphosphate hydrolases"/>
    <property type="match status" value="1"/>
</dbReference>
<keyword evidence="5 6" id="KW-0009">Actin-binding</keyword>
<dbReference type="GO" id="GO:0005737">
    <property type="term" value="C:cytoplasm"/>
    <property type="evidence" value="ECO:0007669"/>
    <property type="project" value="TreeGrafter"/>
</dbReference>
<protein>
    <recommendedName>
        <fullName evidence="7">Myosin motor domain-containing protein</fullName>
    </recommendedName>
</protein>
<evidence type="ECO:0000313" key="8">
    <source>
        <dbReference type="EMBL" id="EPY17540.1"/>
    </source>
</evidence>
<dbReference type="SMART" id="SM00242">
    <property type="entry name" value="MYSc"/>
    <property type="match status" value="1"/>
</dbReference>
<feature type="region of interest" description="Actin-binding" evidence="6">
    <location>
        <begin position="293"/>
        <end position="315"/>
    </location>
</feature>
<name>S9V3W2_9TRYP</name>
<keyword evidence="1" id="KW-0547">Nucleotide-binding</keyword>
<evidence type="ECO:0000256" key="1">
    <source>
        <dbReference type="ARBA" id="ARBA00022741"/>
    </source>
</evidence>
<keyword evidence="9" id="KW-1185">Reference proteome</keyword>
<dbReference type="GO" id="GO:0005524">
    <property type="term" value="F:ATP binding"/>
    <property type="evidence" value="ECO:0007669"/>
    <property type="project" value="UniProtKB-KW"/>
</dbReference>
<feature type="domain" description="Myosin motor" evidence="7">
    <location>
        <begin position="1"/>
        <end position="330"/>
    </location>
</feature>
<dbReference type="Gene3D" id="3.40.850.10">
    <property type="entry name" value="Kinesin motor domain"/>
    <property type="match status" value="1"/>
</dbReference>
<dbReference type="Gene3D" id="1.20.120.720">
    <property type="entry name" value="Myosin VI head, motor domain, U50 subdomain"/>
    <property type="match status" value="1"/>
</dbReference>
<gene>
    <name evidence="8" type="ORF">STCU_10539</name>
</gene>
<dbReference type="InterPro" id="IPR001609">
    <property type="entry name" value="Myosin_head_motor_dom-like"/>
</dbReference>
<accession>S9V3W2</accession>
<evidence type="ECO:0000313" key="9">
    <source>
        <dbReference type="Proteomes" id="UP000015354"/>
    </source>
</evidence>
<evidence type="ECO:0000256" key="4">
    <source>
        <dbReference type="ARBA" id="ARBA00023175"/>
    </source>
</evidence>
<dbReference type="GO" id="GO:0007015">
    <property type="term" value="P:actin filament organization"/>
    <property type="evidence" value="ECO:0007669"/>
    <property type="project" value="TreeGrafter"/>
</dbReference>
<keyword evidence="3 6" id="KW-0518">Myosin</keyword>
<dbReference type="GO" id="GO:0006897">
    <property type="term" value="P:endocytosis"/>
    <property type="evidence" value="ECO:0007669"/>
    <property type="project" value="TreeGrafter"/>
</dbReference>
<dbReference type="GO" id="GO:0016459">
    <property type="term" value="C:myosin complex"/>
    <property type="evidence" value="ECO:0007669"/>
    <property type="project" value="UniProtKB-KW"/>
</dbReference>
<keyword evidence="4" id="KW-0505">Motor protein</keyword>
<dbReference type="GO" id="GO:0051015">
    <property type="term" value="F:actin filament binding"/>
    <property type="evidence" value="ECO:0007669"/>
    <property type="project" value="TreeGrafter"/>
</dbReference>
<dbReference type="GO" id="GO:0000146">
    <property type="term" value="F:microfilament motor activity"/>
    <property type="evidence" value="ECO:0007669"/>
    <property type="project" value="TreeGrafter"/>
</dbReference>
<comment type="caution">
    <text evidence="8">The sequence shown here is derived from an EMBL/GenBank/DDBJ whole genome shotgun (WGS) entry which is preliminary data.</text>
</comment>
<comment type="caution">
    <text evidence="6">Lacks conserved residue(s) required for the propagation of feature annotation.</text>
</comment>
<dbReference type="PANTHER" id="PTHR13140:SF729">
    <property type="entry name" value="UNCONVENTIONAL MYOSIN-IE"/>
    <property type="match status" value="1"/>
</dbReference>
<evidence type="ECO:0000259" key="7">
    <source>
        <dbReference type="PROSITE" id="PS51456"/>
    </source>
</evidence>
<proteinExistence type="inferred from homology"/>
<dbReference type="AlphaFoldDB" id="S9V3W2"/>
<dbReference type="OrthoDB" id="6108017at2759"/>
<organism evidence="8 9">
    <name type="scientific">Strigomonas culicis</name>
    <dbReference type="NCBI Taxonomy" id="28005"/>
    <lineage>
        <taxon>Eukaryota</taxon>
        <taxon>Discoba</taxon>
        <taxon>Euglenozoa</taxon>
        <taxon>Kinetoplastea</taxon>
        <taxon>Metakinetoplastina</taxon>
        <taxon>Trypanosomatida</taxon>
        <taxon>Trypanosomatidae</taxon>
        <taxon>Strigomonadinae</taxon>
        <taxon>Strigomonas</taxon>
    </lineage>
</organism>
<evidence type="ECO:0000256" key="2">
    <source>
        <dbReference type="ARBA" id="ARBA00022840"/>
    </source>
</evidence>
<dbReference type="InterPro" id="IPR027417">
    <property type="entry name" value="P-loop_NTPase"/>
</dbReference>
<comment type="similarity">
    <text evidence="6">Belongs to the TRAFAC class myosin-kinesin ATPase superfamily. Myosin family.</text>
</comment>
<dbReference type="PROSITE" id="PS51456">
    <property type="entry name" value="MYOSIN_MOTOR"/>
    <property type="match status" value="1"/>
</dbReference>
<evidence type="ECO:0000256" key="6">
    <source>
        <dbReference type="PROSITE-ProRule" id="PRU00782"/>
    </source>
</evidence>
<sequence>MEVPPEALERALTRKILRTIERGTETVIPVPLDAQQCRSARDALAKNLYHYVFYFIVGAVNSALDRHQQQTQPHAPGAAAQAMHPPRTLMLGVLDIYGFEVFESNRFEQFCINYVNEKLQQIFIDLTLKKEQAEYKKENIQWETIPFFDNKSVVDLIEGERGMFSYLDDLCATMAKEEEDVVDQKILEKFDVMYSSYTDTHNYKHQNEKIFFKNDKGFVIKHYAGDVQYTTEGFTSANKDLLSHDLLQMLAQCENAFLLEMLEPLLAAASPTATGGGPPTRVTTAGYKIKHQTGDLIRTLRRCQPHYIRTIKPNDLKSRSCFWRSACCTR</sequence>
<evidence type="ECO:0000256" key="3">
    <source>
        <dbReference type="ARBA" id="ARBA00023123"/>
    </source>
</evidence>
<reference evidence="8 9" key="1">
    <citation type="journal article" date="2013" name="PLoS ONE">
        <title>Predicting the Proteins of Angomonas deanei, Strigomonas culicis and Their Respective Endosymbionts Reveals New Aspects of the Trypanosomatidae Family.</title>
        <authorList>
            <person name="Motta M.C."/>
            <person name="Martins A.C."/>
            <person name="de Souza S.S."/>
            <person name="Catta-Preta C.M."/>
            <person name="Silva R."/>
            <person name="Klein C.C."/>
            <person name="de Almeida L.G."/>
            <person name="de Lima Cunha O."/>
            <person name="Ciapina L.P."/>
            <person name="Brocchi M."/>
            <person name="Colabardini A.C."/>
            <person name="de Araujo Lima B."/>
            <person name="Machado C.R."/>
            <person name="de Almeida Soares C.M."/>
            <person name="Probst C.M."/>
            <person name="de Menezes C.B."/>
            <person name="Thompson C.E."/>
            <person name="Bartholomeu D.C."/>
            <person name="Gradia D.F."/>
            <person name="Pavoni D.P."/>
            <person name="Grisard E.C."/>
            <person name="Fantinatti-Garboggini F."/>
            <person name="Marchini F.K."/>
            <person name="Rodrigues-Luiz G.F."/>
            <person name="Wagner G."/>
            <person name="Goldman G.H."/>
            <person name="Fietto J.L."/>
            <person name="Elias M.C."/>
            <person name="Goldman M.H."/>
            <person name="Sagot M.F."/>
            <person name="Pereira M."/>
            <person name="Stoco P.H."/>
            <person name="de Mendonca-Neto R.P."/>
            <person name="Teixeira S.M."/>
            <person name="Maciel T.E."/>
            <person name="de Oliveira Mendes T.A."/>
            <person name="Urmenyi T.P."/>
            <person name="de Souza W."/>
            <person name="Schenkman S."/>
            <person name="de Vasconcelos A.T."/>
        </authorList>
    </citation>
    <scope>NUCLEOTIDE SEQUENCE [LARGE SCALE GENOMIC DNA]</scope>
</reference>
<keyword evidence="2" id="KW-0067">ATP-binding</keyword>
<dbReference type="Proteomes" id="UP000015354">
    <property type="component" value="Unassembled WGS sequence"/>
</dbReference>
<dbReference type="InterPro" id="IPR036961">
    <property type="entry name" value="Kinesin_motor_dom_sf"/>
</dbReference>
<dbReference type="EMBL" id="ATMH01010433">
    <property type="protein sequence ID" value="EPY17540.1"/>
    <property type="molecule type" value="Genomic_DNA"/>
</dbReference>
<dbReference type="Pfam" id="PF00063">
    <property type="entry name" value="Myosin_head"/>
    <property type="match status" value="1"/>
</dbReference>